<dbReference type="InterPro" id="IPR054722">
    <property type="entry name" value="PolX-like_BBD"/>
</dbReference>
<evidence type="ECO:0000256" key="2">
    <source>
        <dbReference type="ARBA" id="ARBA00022578"/>
    </source>
</evidence>
<keyword evidence="6" id="KW-0540">Nuclease</keyword>
<dbReference type="PANTHER" id="PTHR42648">
    <property type="entry name" value="TRANSPOSASE, PUTATIVE-RELATED"/>
    <property type="match status" value="1"/>
</dbReference>
<keyword evidence="8" id="KW-0547">Nucleotide-binding</keyword>
<keyword evidence="7" id="KW-0479">Metal-binding</keyword>
<dbReference type="GO" id="GO:0003723">
    <property type="term" value="F:RNA binding"/>
    <property type="evidence" value="ECO:0007669"/>
    <property type="project" value="UniProtKB-KW"/>
</dbReference>
<keyword evidence="15" id="KW-0695">RNA-directed DNA polymerase</keyword>
<organism evidence="22 23">
    <name type="scientific">Ustilago hordei</name>
    <name type="common">Barley covered smut fungus</name>
    <dbReference type="NCBI Taxonomy" id="120017"/>
    <lineage>
        <taxon>Eukaryota</taxon>
        <taxon>Fungi</taxon>
        <taxon>Dikarya</taxon>
        <taxon>Basidiomycota</taxon>
        <taxon>Ustilaginomycotina</taxon>
        <taxon>Ustilaginomycetes</taxon>
        <taxon>Ustilaginales</taxon>
        <taxon>Ustilaginaceae</taxon>
        <taxon>Ustilago</taxon>
    </lineage>
</organism>
<keyword evidence="12" id="KW-0460">Magnesium</keyword>
<evidence type="ECO:0000259" key="21">
    <source>
        <dbReference type="PROSITE" id="PS50994"/>
    </source>
</evidence>
<dbReference type="GO" id="GO:0005634">
    <property type="term" value="C:nucleus"/>
    <property type="evidence" value="ECO:0007669"/>
    <property type="project" value="UniProtKB-ARBA"/>
</dbReference>
<gene>
    <name evidence="22" type="ORF">UHOR_16664</name>
</gene>
<dbReference type="PANTHER" id="PTHR42648:SF11">
    <property type="entry name" value="TRANSPOSON TY4-P GAG-POL POLYPROTEIN"/>
    <property type="match status" value="1"/>
</dbReference>
<dbReference type="GO" id="GO:0003964">
    <property type="term" value="F:RNA-directed DNA polymerase activity"/>
    <property type="evidence" value="ECO:0007669"/>
    <property type="project" value="UniProtKB-KW"/>
</dbReference>
<evidence type="ECO:0000313" key="22">
    <source>
        <dbReference type="EMBL" id="CCF54679.1"/>
    </source>
</evidence>
<evidence type="ECO:0000256" key="15">
    <source>
        <dbReference type="ARBA" id="ARBA00022918"/>
    </source>
</evidence>
<comment type="function">
    <text evidence="1">The aspartyl protease (PR) mediates the proteolytic cleavages of the Gag and Gag-Pol polyproteins after assembly of the VLP.</text>
</comment>
<dbReference type="GO" id="GO:0006508">
    <property type="term" value="P:proteolysis"/>
    <property type="evidence" value="ECO:0007669"/>
    <property type="project" value="UniProtKB-KW"/>
</dbReference>
<keyword evidence="16" id="KW-0239">DNA-directed DNA polymerase</keyword>
<keyword evidence="5" id="KW-0548">Nucleotidyltransferase</keyword>
<accession>I2G686</accession>
<evidence type="ECO:0000256" key="14">
    <source>
        <dbReference type="ARBA" id="ARBA00022908"/>
    </source>
</evidence>
<dbReference type="GO" id="GO:0003887">
    <property type="term" value="F:DNA-directed DNA polymerase activity"/>
    <property type="evidence" value="ECO:0007669"/>
    <property type="project" value="UniProtKB-KW"/>
</dbReference>
<evidence type="ECO:0000256" key="3">
    <source>
        <dbReference type="ARBA" id="ARBA00022612"/>
    </source>
</evidence>
<dbReference type="GO" id="GO:0046872">
    <property type="term" value="F:metal ion binding"/>
    <property type="evidence" value="ECO:0007669"/>
    <property type="project" value="UniProtKB-KW"/>
</dbReference>
<dbReference type="PROSITE" id="PS50994">
    <property type="entry name" value="INTEGRASE"/>
    <property type="match status" value="1"/>
</dbReference>
<dbReference type="Pfam" id="PF22936">
    <property type="entry name" value="Pol_BBD"/>
    <property type="match status" value="1"/>
</dbReference>
<evidence type="ECO:0000256" key="7">
    <source>
        <dbReference type="ARBA" id="ARBA00022723"/>
    </source>
</evidence>
<feature type="domain" description="Integrase catalytic" evidence="21">
    <location>
        <begin position="119"/>
        <end position="316"/>
    </location>
</feature>
<keyword evidence="16" id="KW-0808">Transferase</keyword>
<dbReference type="EMBL" id="CAGI01000194">
    <property type="protein sequence ID" value="CCF54679.1"/>
    <property type="molecule type" value="Genomic_DNA"/>
</dbReference>
<dbReference type="SUPFAM" id="SSF53098">
    <property type="entry name" value="Ribonuclease H-like"/>
    <property type="match status" value="1"/>
</dbReference>
<keyword evidence="23" id="KW-1185">Reference proteome</keyword>
<dbReference type="InterPro" id="IPR012337">
    <property type="entry name" value="RNaseH-like_sf"/>
</dbReference>
<keyword evidence="3" id="KW-1188">Viral release from host cell</keyword>
<dbReference type="GO" id="GO:0008233">
    <property type="term" value="F:peptidase activity"/>
    <property type="evidence" value="ECO:0007669"/>
    <property type="project" value="UniProtKB-KW"/>
</dbReference>
<evidence type="ECO:0000256" key="20">
    <source>
        <dbReference type="ARBA" id="ARBA00049244"/>
    </source>
</evidence>
<evidence type="ECO:0000256" key="6">
    <source>
        <dbReference type="ARBA" id="ARBA00022722"/>
    </source>
</evidence>
<evidence type="ECO:0000256" key="1">
    <source>
        <dbReference type="ARBA" id="ARBA00002180"/>
    </source>
</evidence>
<dbReference type="AlphaFoldDB" id="I2G686"/>
<proteinExistence type="predicted"/>
<keyword evidence="10" id="KW-0378">Hydrolase</keyword>
<dbReference type="InterPro" id="IPR001584">
    <property type="entry name" value="Integrase_cat-core"/>
</dbReference>
<evidence type="ECO:0000256" key="12">
    <source>
        <dbReference type="ARBA" id="ARBA00022842"/>
    </source>
</evidence>
<name>I2G686_USTHO</name>
<dbReference type="HOGENOM" id="CLU_042093_0_0_1"/>
<dbReference type="InterPro" id="IPR036397">
    <property type="entry name" value="RNaseH_sf"/>
</dbReference>
<dbReference type="eggNOG" id="KOG0017">
    <property type="taxonomic scope" value="Eukaryota"/>
</dbReference>
<comment type="catalytic activity">
    <reaction evidence="19">
        <text>DNA(n) + a 2'-deoxyribonucleoside 5'-triphosphate = DNA(n+1) + diphosphate</text>
        <dbReference type="Rhea" id="RHEA:22508"/>
        <dbReference type="Rhea" id="RHEA-COMP:17339"/>
        <dbReference type="Rhea" id="RHEA-COMP:17340"/>
        <dbReference type="ChEBI" id="CHEBI:33019"/>
        <dbReference type="ChEBI" id="CHEBI:61560"/>
        <dbReference type="ChEBI" id="CHEBI:173112"/>
        <dbReference type="EC" id="2.7.7.49"/>
    </reaction>
</comment>
<dbReference type="InterPro" id="IPR039537">
    <property type="entry name" value="Retrotran_Ty1/copia-like"/>
</dbReference>
<protein>
    <recommendedName>
        <fullName evidence="21">Integrase catalytic domain-containing protein</fullName>
    </recommendedName>
</protein>
<evidence type="ECO:0000256" key="16">
    <source>
        <dbReference type="ARBA" id="ARBA00022932"/>
    </source>
</evidence>
<dbReference type="GO" id="GO:0004519">
    <property type="term" value="F:endonuclease activity"/>
    <property type="evidence" value="ECO:0007669"/>
    <property type="project" value="UniProtKB-KW"/>
</dbReference>
<dbReference type="OrthoDB" id="3344688at2759"/>
<evidence type="ECO:0000256" key="17">
    <source>
        <dbReference type="ARBA" id="ARBA00023113"/>
    </source>
</evidence>
<keyword evidence="2" id="KW-0815">Transposition</keyword>
<evidence type="ECO:0000256" key="11">
    <source>
        <dbReference type="ARBA" id="ARBA00022840"/>
    </source>
</evidence>
<evidence type="ECO:0000256" key="10">
    <source>
        <dbReference type="ARBA" id="ARBA00022801"/>
    </source>
</evidence>
<dbReference type="STRING" id="1128400.I2G686"/>
<dbReference type="Gene3D" id="3.30.420.10">
    <property type="entry name" value="Ribonuclease H-like superfamily/Ribonuclease H"/>
    <property type="match status" value="1"/>
</dbReference>
<evidence type="ECO:0000256" key="4">
    <source>
        <dbReference type="ARBA" id="ARBA00022670"/>
    </source>
</evidence>
<keyword evidence="11" id="KW-0067">ATP-binding</keyword>
<comment type="caution">
    <text evidence="22">The sequence shown here is derived from an EMBL/GenBank/DDBJ whole genome shotgun (WGS) entry which is preliminary data.</text>
</comment>
<dbReference type="GO" id="GO:0032196">
    <property type="term" value="P:transposition"/>
    <property type="evidence" value="ECO:0007669"/>
    <property type="project" value="UniProtKB-KW"/>
</dbReference>
<evidence type="ECO:0000256" key="19">
    <source>
        <dbReference type="ARBA" id="ARBA00048173"/>
    </source>
</evidence>
<dbReference type="Proteomes" id="UP000006174">
    <property type="component" value="Unassembled WGS sequence"/>
</dbReference>
<evidence type="ECO:0000256" key="13">
    <source>
        <dbReference type="ARBA" id="ARBA00022884"/>
    </source>
</evidence>
<evidence type="ECO:0000256" key="8">
    <source>
        <dbReference type="ARBA" id="ARBA00022741"/>
    </source>
</evidence>
<evidence type="ECO:0000256" key="5">
    <source>
        <dbReference type="ARBA" id="ARBA00022695"/>
    </source>
</evidence>
<keyword evidence="18" id="KW-0233">DNA recombination</keyword>
<comment type="catalytic activity">
    <reaction evidence="20">
        <text>DNA(n) + a 2'-deoxyribonucleoside 5'-triphosphate = DNA(n+1) + diphosphate</text>
        <dbReference type="Rhea" id="RHEA:22508"/>
        <dbReference type="Rhea" id="RHEA-COMP:17339"/>
        <dbReference type="Rhea" id="RHEA-COMP:17340"/>
        <dbReference type="ChEBI" id="CHEBI:33019"/>
        <dbReference type="ChEBI" id="CHEBI:61560"/>
        <dbReference type="ChEBI" id="CHEBI:173112"/>
        <dbReference type="EC" id="2.7.7.7"/>
    </reaction>
</comment>
<sequence length="502" mass="56351">MVCDENKLIAPMPRQGFIDTTGQEQLQVQVIGDVTLQVGDAKIPLTDVLYVPNLSKNLLSVPVLTENGACVIFEESGATILQHDGSVVKSKTSQCKKRWEIHGDSLAAQLNDPLEGIGINTTPAEHASYTISKLWHEQFSHPGRNKTKQIQAHYLGKETQLEHNAKDCNCCHPNYHHALVVVDNSSTYIHVKPLLSKAEAFPALRTWIKAAETTTDHTLKCICSDNGSEWSSSEAEEWKRQAGFIWQKTTLYVSIQNGRVEHMIRSLQERMHAMLVQRSAPKELWPYAIMAVGHTLNLTPSASTNKVPYKEFYQRTAHGLAKLLQVFGCLTWIHLLKKDHTGKHATFHESKSWHNQPRIQSPLQFRFESLEAKGMKQVTDSNEPELEVEVLNIWDLLLDEHTTLLANPMVDDRSEIAVKEILGEAQMMILNLMPMLKEALAGDDAQQWQEAICKELDGLKAMGTWEIVDIPPNANLVDSKIVLKLKLDADGIPAQHKARLVA</sequence>
<keyword evidence="14" id="KW-0229">DNA integration</keyword>
<dbReference type="GO" id="GO:0005524">
    <property type="term" value="F:ATP binding"/>
    <property type="evidence" value="ECO:0007669"/>
    <property type="project" value="UniProtKB-KW"/>
</dbReference>
<keyword evidence="13" id="KW-0694">RNA-binding</keyword>
<evidence type="ECO:0000313" key="23">
    <source>
        <dbReference type="Proteomes" id="UP000006174"/>
    </source>
</evidence>
<evidence type="ECO:0000256" key="9">
    <source>
        <dbReference type="ARBA" id="ARBA00022759"/>
    </source>
</evidence>
<keyword evidence="9" id="KW-0255">Endonuclease</keyword>
<reference evidence="22 23" key="1">
    <citation type="journal article" date="2012" name="Plant Cell">
        <title>Genome comparison of barley and maize smut fungi reveals targeted loss of RNA silencing components and species-specific presence of transposable elements.</title>
        <authorList>
            <person name="Laurie J.D."/>
            <person name="Ali S."/>
            <person name="Linning R."/>
            <person name="Mannhaupt G."/>
            <person name="Wong P."/>
            <person name="Gueldener U."/>
            <person name="Muensterkoetter M."/>
            <person name="Moore R."/>
            <person name="Kahmann R."/>
            <person name="Bakkeren G."/>
            <person name="Schirawski J."/>
        </authorList>
    </citation>
    <scope>NUCLEOTIDE SEQUENCE [LARGE SCALE GENOMIC DNA]</scope>
    <source>
        <strain evidence="23">Uh4875-4</strain>
    </source>
</reference>
<evidence type="ECO:0000256" key="18">
    <source>
        <dbReference type="ARBA" id="ARBA00023172"/>
    </source>
</evidence>
<dbReference type="GO" id="GO:0006310">
    <property type="term" value="P:DNA recombination"/>
    <property type="evidence" value="ECO:0007669"/>
    <property type="project" value="UniProtKB-KW"/>
</dbReference>
<keyword evidence="4" id="KW-0645">Protease</keyword>
<keyword evidence="17" id="KW-0917">Virion maturation</keyword>
<dbReference type="GO" id="GO:0015074">
    <property type="term" value="P:DNA integration"/>
    <property type="evidence" value="ECO:0007669"/>
    <property type="project" value="UniProtKB-KW"/>
</dbReference>